<dbReference type="InterPro" id="IPR000238">
    <property type="entry name" value="RbfA"/>
</dbReference>
<sequence length="106" mass="12475">MDVKRAKFAKQLMEEIASLIQMEIKDPRLEGLVITGLELSEDMSVAKVYFTTLEEGKEEEAKKALEHAKGYIRSQLMKSLRVKRMPNLVFIFDKELKRMERIWEKL</sequence>
<dbReference type="GO" id="GO:0005829">
    <property type="term" value="C:cytosol"/>
    <property type="evidence" value="ECO:0007669"/>
    <property type="project" value="TreeGrafter"/>
</dbReference>
<comment type="subunit">
    <text evidence="2">Monomer. Binds 30S ribosomal subunits, but not 50S ribosomal subunits or 70S ribosomes.</text>
</comment>
<protein>
    <recommendedName>
        <fullName evidence="2">Ribosome-binding factor A</fullName>
    </recommendedName>
</protein>
<dbReference type="InterPro" id="IPR015946">
    <property type="entry name" value="KH_dom-like_a/b"/>
</dbReference>
<dbReference type="HAMAP" id="MF_00003">
    <property type="entry name" value="RbfA"/>
    <property type="match status" value="1"/>
</dbReference>
<keyword evidence="2" id="KW-0963">Cytoplasm</keyword>
<dbReference type="PROSITE" id="PS01319">
    <property type="entry name" value="RBFA"/>
    <property type="match status" value="1"/>
</dbReference>
<dbReference type="GO" id="GO:0030490">
    <property type="term" value="P:maturation of SSU-rRNA"/>
    <property type="evidence" value="ECO:0007669"/>
    <property type="project" value="UniProtKB-UniRule"/>
</dbReference>
<dbReference type="GO" id="GO:0043024">
    <property type="term" value="F:ribosomal small subunit binding"/>
    <property type="evidence" value="ECO:0007669"/>
    <property type="project" value="TreeGrafter"/>
</dbReference>
<dbReference type="InterPro" id="IPR023799">
    <property type="entry name" value="RbfA_dom_sf"/>
</dbReference>
<reference evidence="3" key="1">
    <citation type="journal article" date="2020" name="mSystems">
        <title>Genome- and Community-Level Interaction Insights into Carbon Utilization and Element Cycling Functions of Hydrothermarchaeota in Hydrothermal Sediment.</title>
        <authorList>
            <person name="Zhou Z."/>
            <person name="Liu Y."/>
            <person name="Xu W."/>
            <person name="Pan J."/>
            <person name="Luo Z.H."/>
            <person name="Li M."/>
        </authorList>
    </citation>
    <scope>NUCLEOTIDE SEQUENCE [LARGE SCALE GENOMIC DNA]</scope>
    <source>
        <strain evidence="3">SpSt-132</strain>
    </source>
</reference>
<accession>A0A7C2V483</accession>
<evidence type="ECO:0000256" key="1">
    <source>
        <dbReference type="ARBA" id="ARBA00022517"/>
    </source>
</evidence>
<comment type="similarity">
    <text evidence="2">Belongs to the RbfA family.</text>
</comment>
<dbReference type="Gene3D" id="3.30.300.20">
    <property type="match status" value="1"/>
</dbReference>
<proteinExistence type="inferred from homology"/>
<comment type="subcellular location">
    <subcellularLocation>
        <location evidence="2">Cytoplasm</location>
    </subcellularLocation>
</comment>
<dbReference type="SUPFAM" id="SSF89919">
    <property type="entry name" value="Ribosome-binding factor A, RbfA"/>
    <property type="match status" value="1"/>
</dbReference>
<organism evidence="3">
    <name type="scientific">Hydrogenobacter sp</name>
    <dbReference type="NCBI Taxonomy" id="2152829"/>
    <lineage>
        <taxon>Bacteria</taxon>
        <taxon>Pseudomonadati</taxon>
        <taxon>Aquificota</taxon>
        <taxon>Aquificia</taxon>
        <taxon>Aquificales</taxon>
        <taxon>Aquificaceae</taxon>
        <taxon>Hydrogenobacter</taxon>
    </lineage>
</organism>
<gene>
    <name evidence="2 3" type="primary">rbfA</name>
    <name evidence="3" type="ORF">ENO47_07520</name>
</gene>
<dbReference type="InterPro" id="IPR020053">
    <property type="entry name" value="Ribosome-bd_factorA_CS"/>
</dbReference>
<dbReference type="Pfam" id="PF02033">
    <property type="entry name" value="RBFA"/>
    <property type="match status" value="1"/>
</dbReference>
<keyword evidence="1 2" id="KW-0690">Ribosome biogenesis</keyword>
<comment type="function">
    <text evidence="2">One of several proteins that assist in the late maturation steps of the functional core of the 30S ribosomal subunit. Associates with free 30S ribosomal subunits (but not with 30S subunits that are part of 70S ribosomes or polysomes). Required for efficient processing of 16S rRNA. May interact with the 5'-terminal helix region of 16S rRNA.</text>
</comment>
<dbReference type="EMBL" id="DSFP01000066">
    <property type="protein sequence ID" value="HEW46494.1"/>
    <property type="molecule type" value="Genomic_DNA"/>
</dbReference>
<evidence type="ECO:0000313" key="3">
    <source>
        <dbReference type="EMBL" id="HEW46494.1"/>
    </source>
</evidence>
<comment type="caution">
    <text evidence="3">The sequence shown here is derived from an EMBL/GenBank/DDBJ whole genome shotgun (WGS) entry which is preliminary data.</text>
</comment>
<dbReference type="AlphaFoldDB" id="A0A7C2V483"/>
<dbReference type="PANTHER" id="PTHR33515:SF1">
    <property type="entry name" value="RIBOSOME-BINDING FACTOR A, CHLOROPLASTIC-RELATED"/>
    <property type="match status" value="1"/>
</dbReference>
<name>A0A7C2V483_9AQUI</name>
<evidence type="ECO:0000256" key="2">
    <source>
        <dbReference type="HAMAP-Rule" id="MF_00003"/>
    </source>
</evidence>
<dbReference type="PANTHER" id="PTHR33515">
    <property type="entry name" value="RIBOSOME-BINDING FACTOR A, CHLOROPLASTIC-RELATED"/>
    <property type="match status" value="1"/>
</dbReference>
<dbReference type="NCBIfam" id="TIGR00082">
    <property type="entry name" value="rbfA"/>
    <property type="match status" value="1"/>
</dbReference>